<reference evidence="2 3" key="1">
    <citation type="journal article" date="2015" name="Genome Biol. Evol.">
        <title>Phylogenomic analyses indicate that early fungi evolved digesting cell walls of algal ancestors of land plants.</title>
        <authorList>
            <person name="Chang Y."/>
            <person name="Wang S."/>
            <person name="Sekimoto S."/>
            <person name="Aerts A.L."/>
            <person name="Choi C."/>
            <person name="Clum A."/>
            <person name="LaButti K.M."/>
            <person name="Lindquist E.A."/>
            <person name="Yee Ngan C."/>
            <person name="Ohm R.A."/>
            <person name="Salamov A.A."/>
            <person name="Grigoriev I.V."/>
            <person name="Spatafora J.W."/>
            <person name="Berbee M.L."/>
        </authorList>
    </citation>
    <scope>NUCLEOTIDE SEQUENCE [LARGE SCALE GENOMIC DNA]</scope>
    <source>
        <strain evidence="2 3">JEL478</strain>
    </source>
</reference>
<name>A0A139AUX0_GONPJ</name>
<organism evidence="2 3">
    <name type="scientific">Gonapodya prolifera (strain JEL478)</name>
    <name type="common">Monoblepharis prolifera</name>
    <dbReference type="NCBI Taxonomy" id="1344416"/>
    <lineage>
        <taxon>Eukaryota</taxon>
        <taxon>Fungi</taxon>
        <taxon>Fungi incertae sedis</taxon>
        <taxon>Chytridiomycota</taxon>
        <taxon>Chytridiomycota incertae sedis</taxon>
        <taxon>Monoblepharidomycetes</taxon>
        <taxon>Monoblepharidales</taxon>
        <taxon>Gonapodyaceae</taxon>
        <taxon>Gonapodya</taxon>
    </lineage>
</organism>
<dbReference type="Proteomes" id="UP000070544">
    <property type="component" value="Unassembled WGS sequence"/>
</dbReference>
<feature type="region of interest" description="Disordered" evidence="1">
    <location>
        <begin position="528"/>
        <end position="547"/>
    </location>
</feature>
<evidence type="ECO:0000313" key="3">
    <source>
        <dbReference type="Proteomes" id="UP000070544"/>
    </source>
</evidence>
<evidence type="ECO:0008006" key="4">
    <source>
        <dbReference type="Google" id="ProtNLM"/>
    </source>
</evidence>
<accession>A0A139AUX0</accession>
<feature type="region of interest" description="Disordered" evidence="1">
    <location>
        <begin position="626"/>
        <end position="678"/>
    </location>
</feature>
<feature type="region of interest" description="Disordered" evidence="1">
    <location>
        <begin position="1"/>
        <end position="23"/>
    </location>
</feature>
<protein>
    <recommendedName>
        <fullName evidence="4">F-box domain-containing protein</fullName>
    </recommendedName>
</protein>
<evidence type="ECO:0000313" key="2">
    <source>
        <dbReference type="EMBL" id="KXS20507.1"/>
    </source>
</evidence>
<sequence length="678" mass="74163">MLGPSTDASRSAALPSSSASSSSNRQTAVSLHEFPIEIWSNCFLFLESPAAFARACTLFNSITSDPANRARWLIRRHGTVKAFHHAIWDHSKIVDAVVVEKLVALRAVIARQDVQHVFKAIFRPRPGYGLPTFGASRTTPLIRFLTSYASQLYGDNALFEGDDYRIFRDIVGCITRSHTAISSDATPAQIATLRTLVQVYNFNPQHARPPLTVDKLAWLLLHSLVMAPDVLECLSSRGLVWTPALQDWVMGWCFLYYCLDAATLDPIVQILVSKYGMKVTSGVIHVFLEKLSKPEHGSFRATASFTKLLSLSPNPAVVRDCVIDFALEGFIKKGLIYPLPPSLPFALLDLPVTPDGRLTLILEHLSLGKPLPPSIPLDRDYYLPFPSVVKDLKERGSPVLKLALRSYLATNARGWPASDEDYTSALRVFSHAGASIEPSDLEVVRASFVSGKRGGRGSEVNDATFLKAFFGAVMDTLSSSKSKIFGGDQEERGSLELAWISALEGVVDTERQRFGNAKSENEVGGIKLRKRRRKEKPDEDAAEESSLGLEDSEFAKAALAVLVKLKSSCQRVLRGGRGFGVTMGPTLTVSPETCETHDVSTYITDAGLTSIDGKDAKDNTAGLCIGQLSDSEEENMTQNSGDTADGESSQDSDLNLVRKRRRRLRPISGALRETLSGT</sequence>
<feature type="compositionally biased region" description="Low complexity" evidence="1">
    <location>
        <begin position="8"/>
        <end position="23"/>
    </location>
</feature>
<proteinExistence type="predicted"/>
<keyword evidence="3" id="KW-1185">Reference proteome</keyword>
<evidence type="ECO:0000256" key="1">
    <source>
        <dbReference type="SAM" id="MobiDB-lite"/>
    </source>
</evidence>
<dbReference type="AlphaFoldDB" id="A0A139AUX0"/>
<dbReference type="EMBL" id="KQ965735">
    <property type="protein sequence ID" value="KXS20507.1"/>
    <property type="molecule type" value="Genomic_DNA"/>
</dbReference>
<gene>
    <name evidence="2" type="ORF">M427DRAFT_131301</name>
</gene>
<dbReference type="OrthoDB" id="10572371at2759"/>